<name>A0A4V2UTS2_9SPHI</name>
<keyword evidence="1" id="KW-1133">Transmembrane helix</keyword>
<protein>
    <submittedName>
        <fullName evidence="2">Uncharacterized protein</fullName>
    </submittedName>
</protein>
<proteinExistence type="predicted"/>
<comment type="caution">
    <text evidence="2">The sequence shown here is derived from an EMBL/GenBank/DDBJ whole genome shotgun (WGS) entry which is preliminary data.</text>
</comment>
<gene>
    <name evidence="2" type="ORF">EDD80_105241</name>
</gene>
<dbReference type="EMBL" id="SMAD01000005">
    <property type="protein sequence ID" value="TCS87426.1"/>
    <property type="molecule type" value="Genomic_DNA"/>
</dbReference>
<dbReference type="AlphaFoldDB" id="A0A4V2UTS2"/>
<organism evidence="2 3">
    <name type="scientific">Anseongella ginsenosidimutans</name>
    <dbReference type="NCBI Taxonomy" id="496056"/>
    <lineage>
        <taxon>Bacteria</taxon>
        <taxon>Pseudomonadati</taxon>
        <taxon>Bacteroidota</taxon>
        <taxon>Sphingobacteriia</taxon>
        <taxon>Sphingobacteriales</taxon>
        <taxon>Sphingobacteriaceae</taxon>
        <taxon>Anseongella</taxon>
    </lineage>
</organism>
<evidence type="ECO:0000256" key="1">
    <source>
        <dbReference type="SAM" id="Phobius"/>
    </source>
</evidence>
<evidence type="ECO:0000313" key="3">
    <source>
        <dbReference type="Proteomes" id="UP000295807"/>
    </source>
</evidence>
<accession>A0A4V2UTS2</accession>
<feature type="transmembrane region" description="Helical" evidence="1">
    <location>
        <begin position="20"/>
        <end position="37"/>
    </location>
</feature>
<keyword evidence="1" id="KW-0472">Membrane</keyword>
<reference evidence="2 3" key="1">
    <citation type="submission" date="2019-03" db="EMBL/GenBank/DDBJ databases">
        <title>Genomic Encyclopedia of Type Strains, Phase IV (KMG-IV): sequencing the most valuable type-strain genomes for metagenomic binning, comparative biology and taxonomic classification.</title>
        <authorList>
            <person name="Goeker M."/>
        </authorList>
    </citation>
    <scope>NUCLEOTIDE SEQUENCE [LARGE SCALE GENOMIC DNA]</scope>
    <source>
        <strain evidence="2 3">DSM 21100</strain>
    </source>
</reference>
<dbReference type="Proteomes" id="UP000295807">
    <property type="component" value="Unassembled WGS sequence"/>
</dbReference>
<keyword evidence="3" id="KW-1185">Reference proteome</keyword>
<keyword evidence="1" id="KW-0812">Transmembrane</keyword>
<sequence>MLSIIGPGGYFSYLVTTSATKIYSMAALTFLAFYEYLTSISSPMKVRFLIERDRRLLFRGPRNITQIKWNDKIENHRIKLFTEWLKVLEGKMTRQEFDSTVMLKH</sequence>
<evidence type="ECO:0000313" key="2">
    <source>
        <dbReference type="EMBL" id="TCS87426.1"/>
    </source>
</evidence>